<dbReference type="Gene3D" id="6.10.250.690">
    <property type="match status" value="1"/>
</dbReference>
<evidence type="ECO:0000256" key="2">
    <source>
        <dbReference type="ARBA" id="ARBA00022490"/>
    </source>
</evidence>
<sequence>MIRILIADDDPNIVRLVALYIKNEGYEVVQASDGEKAMQALEQEQVDLAIIDIMMPKVDGYELCREIRQYYEIPVLMLTAKGETHDKIKGFELGTDDYVVKPFEPMELMMRVKALLRRYKVQSSNEVALGNITMFSLNKEALVNGQKMNLALKEFELLFTFASYPEQIFTRNQLIEKIWGLDYEGDDRTVDVHVKRVREKLKRAHATVEVKTIRGLGYRLEVGNL</sequence>
<evidence type="ECO:0000256" key="4">
    <source>
        <dbReference type="ARBA" id="ARBA00023012"/>
    </source>
</evidence>
<evidence type="ECO:0000256" key="7">
    <source>
        <dbReference type="ARBA" id="ARBA00023125"/>
    </source>
</evidence>
<dbReference type="Pfam" id="PF00072">
    <property type="entry name" value="Response_reg"/>
    <property type="match status" value="1"/>
</dbReference>
<feature type="domain" description="Response regulatory" evidence="14">
    <location>
        <begin position="3"/>
        <end position="116"/>
    </location>
</feature>
<accession>A0A0A2TF78</accession>
<dbReference type="PANTHER" id="PTHR48111">
    <property type="entry name" value="REGULATOR OF RPOS"/>
    <property type="match status" value="1"/>
</dbReference>
<dbReference type="EMBL" id="AVBF01000023">
    <property type="protein sequence ID" value="KGP72761.1"/>
    <property type="molecule type" value="Genomic_DNA"/>
</dbReference>
<dbReference type="GO" id="GO:0032993">
    <property type="term" value="C:protein-DNA complex"/>
    <property type="evidence" value="ECO:0007669"/>
    <property type="project" value="TreeGrafter"/>
</dbReference>
<evidence type="ECO:0000256" key="9">
    <source>
        <dbReference type="ARBA" id="ARBA00023163"/>
    </source>
</evidence>
<dbReference type="eggNOG" id="COG0745">
    <property type="taxonomic scope" value="Bacteria"/>
</dbReference>
<dbReference type="AlphaFoldDB" id="A0A0A2TF78"/>
<gene>
    <name evidence="16" type="ORF">N782_10355</name>
</gene>
<comment type="subcellular location">
    <subcellularLocation>
        <location evidence="1">Cytoplasm</location>
    </subcellularLocation>
</comment>
<proteinExistence type="predicted"/>
<comment type="caution">
    <text evidence="16">The sequence shown here is derived from an EMBL/GenBank/DDBJ whole genome shotgun (WGS) entry which is preliminary data.</text>
</comment>
<dbReference type="InterPro" id="IPR001867">
    <property type="entry name" value="OmpR/PhoB-type_DNA-bd"/>
</dbReference>
<keyword evidence="3 12" id="KW-0597">Phosphoprotein</keyword>
<dbReference type="PANTHER" id="PTHR48111:SF49">
    <property type="entry name" value="HEME RESPONSE REGULATOR HSSR"/>
    <property type="match status" value="1"/>
</dbReference>
<evidence type="ECO:0000313" key="16">
    <source>
        <dbReference type="EMBL" id="KGP72761.1"/>
    </source>
</evidence>
<comment type="function">
    <text evidence="10">Member of the two-component regulatory system HssS/HssR involved in intracellular heme homeostasis and tempering of staphylococcal virulence. Phosphorylated HssR binds to a direct repeat sequence within hrtAB promoter and activates the expression of hrtAB, an efflux pump, in response to extracellular heme, hemin, hemoglobin or blood.</text>
</comment>
<dbReference type="PROSITE" id="PS50110">
    <property type="entry name" value="RESPONSE_REGULATORY"/>
    <property type="match status" value="1"/>
</dbReference>
<dbReference type="OrthoDB" id="9790442at2"/>
<name>A0A0A2TF78_9BACI</name>
<dbReference type="RefSeq" id="WP_036819055.1">
    <property type="nucleotide sequence ID" value="NZ_AVBF01000023.1"/>
</dbReference>
<dbReference type="Gene3D" id="1.10.10.10">
    <property type="entry name" value="Winged helix-like DNA-binding domain superfamily/Winged helix DNA-binding domain"/>
    <property type="match status" value="1"/>
</dbReference>
<dbReference type="CDD" id="cd00383">
    <property type="entry name" value="trans_reg_C"/>
    <property type="match status" value="1"/>
</dbReference>
<evidence type="ECO:0000256" key="12">
    <source>
        <dbReference type="PROSITE-ProRule" id="PRU00169"/>
    </source>
</evidence>
<evidence type="ECO:0000259" key="14">
    <source>
        <dbReference type="PROSITE" id="PS50110"/>
    </source>
</evidence>
<dbReference type="Proteomes" id="UP000030147">
    <property type="component" value="Unassembled WGS sequence"/>
</dbReference>
<dbReference type="PROSITE" id="PS51755">
    <property type="entry name" value="OMPR_PHOB"/>
    <property type="match status" value="1"/>
</dbReference>
<evidence type="ECO:0000256" key="10">
    <source>
        <dbReference type="ARBA" id="ARBA00037471"/>
    </source>
</evidence>
<dbReference type="InterPro" id="IPR011006">
    <property type="entry name" value="CheY-like_superfamily"/>
</dbReference>
<evidence type="ECO:0000256" key="13">
    <source>
        <dbReference type="PROSITE-ProRule" id="PRU01091"/>
    </source>
</evidence>
<evidence type="ECO:0000256" key="5">
    <source>
        <dbReference type="ARBA" id="ARBA00023015"/>
    </source>
</evidence>
<dbReference type="Pfam" id="PF00486">
    <property type="entry name" value="Trans_reg_C"/>
    <property type="match status" value="1"/>
</dbReference>
<dbReference type="STRING" id="1385514.N782_10355"/>
<feature type="DNA-binding region" description="OmpR/PhoB-type" evidence="13">
    <location>
        <begin position="124"/>
        <end position="222"/>
    </location>
</feature>
<dbReference type="SMART" id="SM00862">
    <property type="entry name" value="Trans_reg_C"/>
    <property type="match status" value="1"/>
</dbReference>
<evidence type="ECO:0000256" key="11">
    <source>
        <dbReference type="ARBA" id="ARBA00039976"/>
    </source>
</evidence>
<keyword evidence="2" id="KW-0963">Cytoplasm</keyword>
<dbReference type="SMART" id="SM00448">
    <property type="entry name" value="REC"/>
    <property type="match status" value="1"/>
</dbReference>
<dbReference type="InterPro" id="IPR001789">
    <property type="entry name" value="Sig_transdc_resp-reg_receiver"/>
</dbReference>
<dbReference type="GO" id="GO:0006355">
    <property type="term" value="P:regulation of DNA-templated transcription"/>
    <property type="evidence" value="ECO:0007669"/>
    <property type="project" value="InterPro"/>
</dbReference>
<keyword evidence="6" id="KW-0843">Virulence</keyword>
<organism evidence="16 17">
    <name type="scientific">Pontibacillus yanchengensis Y32</name>
    <dbReference type="NCBI Taxonomy" id="1385514"/>
    <lineage>
        <taxon>Bacteria</taxon>
        <taxon>Bacillati</taxon>
        <taxon>Bacillota</taxon>
        <taxon>Bacilli</taxon>
        <taxon>Bacillales</taxon>
        <taxon>Bacillaceae</taxon>
        <taxon>Pontibacillus</taxon>
    </lineage>
</organism>
<evidence type="ECO:0000256" key="3">
    <source>
        <dbReference type="ARBA" id="ARBA00022553"/>
    </source>
</evidence>
<evidence type="ECO:0000256" key="6">
    <source>
        <dbReference type="ARBA" id="ARBA00023026"/>
    </source>
</evidence>
<dbReference type="InterPro" id="IPR036388">
    <property type="entry name" value="WH-like_DNA-bd_sf"/>
</dbReference>
<evidence type="ECO:0000259" key="15">
    <source>
        <dbReference type="PROSITE" id="PS51755"/>
    </source>
</evidence>
<keyword evidence="17" id="KW-1185">Reference proteome</keyword>
<dbReference type="SUPFAM" id="SSF52172">
    <property type="entry name" value="CheY-like"/>
    <property type="match status" value="1"/>
</dbReference>
<keyword evidence="7 13" id="KW-0238">DNA-binding</keyword>
<protein>
    <recommendedName>
        <fullName evidence="11">Heme response regulator HssR</fullName>
    </recommendedName>
</protein>
<keyword evidence="9" id="KW-0804">Transcription</keyword>
<feature type="domain" description="OmpR/PhoB-type" evidence="15">
    <location>
        <begin position="124"/>
        <end position="222"/>
    </location>
</feature>
<evidence type="ECO:0000313" key="17">
    <source>
        <dbReference type="Proteomes" id="UP000030147"/>
    </source>
</evidence>
<dbReference type="CDD" id="cd17574">
    <property type="entry name" value="REC_OmpR"/>
    <property type="match status" value="1"/>
</dbReference>
<evidence type="ECO:0000256" key="1">
    <source>
        <dbReference type="ARBA" id="ARBA00004496"/>
    </source>
</evidence>
<dbReference type="GO" id="GO:0000976">
    <property type="term" value="F:transcription cis-regulatory region binding"/>
    <property type="evidence" value="ECO:0007669"/>
    <property type="project" value="TreeGrafter"/>
</dbReference>
<dbReference type="FunFam" id="1.10.10.10:FF:000018">
    <property type="entry name" value="DNA-binding response regulator ResD"/>
    <property type="match status" value="1"/>
</dbReference>
<evidence type="ECO:0000256" key="8">
    <source>
        <dbReference type="ARBA" id="ARBA00023159"/>
    </source>
</evidence>
<feature type="modified residue" description="4-aspartylphosphate" evidence="12">
    <location>
        <position position="52"/>
    </location>
</feature>
<dbReference type="GO" id="GO:0000156">
    <property type="term" value="F:phosphorelay response regulator activity"/>
    <property type="evidence" value="ECO:0007669"/>
    <property type="project" value="TreeGrafter"/>
</dbReference>
<keyword evidence="4" id="KW-0902">Two-component regulatory system</keyword>
<keyword evidence="5" id="KW-0805">Transcription regulation</keyword>
<reference evidence="16 17" key="1">
    <citation type="journal article" date="2015" name="Stand. Genomic Sci.">
        <title>High quality draft genome sequence of the moderately halophilic bacterium Pontibacillus yanchengensis Y32(T) and comparison among Pontibacillus genomes.</title>
        <authorList>
            <person name="Huang J."/>
            <person name="Qiao Z.X."/>
            <person name="Tang J.W."/>
            <person name="Wang G."/>
        </authorList>
    </citation>
    <scope>NUCLEOTIDE SEQUENCE [LARGE SCALE GENOMIC DNA]</scope>
    <source>
        <strain evidence="16 17">Y32</strain>
    </source>
</reference>
<dbReference type="FunFam" id="3.40.50.2300:FF:000001">
    <property type="entry name" value="DNA-binding response regulator PhoB"/>
    <property type="match status" value="1"/>
</dbReference>
<dbReference type="InterPro" id="IPR039420">
    <property type="entry name" value="WalR-like"/>
</dbReference>
<dbReference type="Gene3D" id="3.40.50.2300">
    <property type="match status" value="1"/>
</dbReference>
<keyword evidence="8" id="KW-0010">Activator</keyword>
<dbReference type="GO" id="GO:0005829">
    <property type="term" value="C:cytosol"/>
    <property type="evidence" value="ECO:0007669"/>
    <property type="project" value="TreeGrafter"/>
</dbReference>